<dbReference type="SMART" id="SM01048">
    <property type="entry name" value="C6"/>
    <property type="match status" value="1"/>
</dbReference>
<keyword evidence="3" id="KW-1185">Reference proteome</keyword>
<reference evidence="2 3" key="1">
    <citation type="submission" date="2018-11" db="EMBL/GenBank/DDBJ databases">
        <authorList>
            <consortium name="Pathogen Informatics"/>
        </authorList>
    </citation>
    <scope>NUCLEOTIDE SEQUENCE [LARGE SCALE GENOMIC DNA]</scope>
</reference>
<proteinExistence type="predicted"/>
<dbReference type="Proteomes" id="UP000270094">
    <property type="component" value="Unassembled WGS sequence"/>
</dbReference>
<feature type="domain" description="C6" evidence="1">
    <location>
        <begin position="14"/>
        <end position="100"/>
    </location>
</feature>
<evidence type="ECO:0000313" key="3">
    <source>
        <dbReference type="Proteomes" id="UP000270094"/>
    </source>
</evidence>
<dbReference type="EMBL" id="UYYB01098212">
    <property type="protein sequence ID" value="VDM77008.1"/>
    <property type="molecule type" value="Genomic_DNA"/>
</dbReference>
<accession>A0A3P7LCY3</accession>
<protein>
    <recommendedName>
        <fullName evidence="1">C6 domain-containing protein</fullName>
    </recommendedName>
</protein>
<dbReference type="InterPro" id="IPR002601">
    <property type="entry name" value="C6_domain"/>
</dbReference>
<sequence length="105" mass="11748">MSTTYAPGDPKNPCNQCSREIYVSPQMGQEGSTYMDFRYGDCLKVLIFCQPLKDGLHVDLLENGKSVELTASTVNRTLTCTDDLEWMDTQSQLIISNVTCLMRDG</sequence>
<dbReference type="OrthoDB" id="5864970at2759"/>
<evidence type="ECO:0000259" key="1">
    <source>
        <dbReference type="SMART" id="SM01048"/>
    </source>
</evidence>
<evidence type="ECO:0000313" key="2">
    <source>
        <dbReference type="EMBL" id="VDM77008.1"/>
    </source>
</evidence>
<name>A0A3P7LCY3_STRVU</name>
<gene>
    <name evidence="2" type="ORF">SVUK_LOCUS12006</name>
</gene>
<organism evidence="2 3">
    <name type="scientific">Strongylus vulgaris</name>
    <name type="common">Blood worm</name>
    <dbReference type="NCBI Taxonomy" id="40348"/>
    <lineage>
        <taxon>Eukaryota</taxon>
        <taxon>Metazoa</taxon>
        <taxon>Ecdysozoa</taxon>
        <taxon>Nematoda</taxon>
        <taxon>Chromadorea</taxon>
        <taxon>Rhabditida</taxon>
        <taxon>Rhabditina</taxon>
        <taxon>Rhabditomorpha</taxon>
        <taxon>Strongyloidea</taxon>
        <taxon>Strongylidae</taxon>
        <taxon>Strongylus</taxon>
    </lineage>
</organism>
<dbReference type="AlphaFoldDB" id="A0A3P7LCY3"/>